<dbReference type="Proteomes" id="UP000053676">
    <property type="component" value="Unassembled WGS sequence"/>
</dbReference>
<name>W2T7I3_NECAM</name>
<organism evidence="1 2">
    <name type="scientific">Necator americanus</name>
    <name type="common">Human hookworm</name>
    <dbReference type="NCBI Taxonomy" id="51031"/>
    <lineage>
        <taxon>Eukaryota</taxon>
        <taxon>Metazoa</taxon>
        <taxon>Ecdysozoa</taxon>
        <taxon>Nematoda</taxon>
        <taxon>Chromadorea</taxon>
        <taxon>Rhabditida</taxon>
        <taxon>Rhabditina</taxon>
        <taxon>Rhabditomorpha</taxon>
        <taxon>Strongyloidea</taxon>
        <taxon>Ancylostomatidae</taxon>
        <taxon>Bunostominae</taxon>
        <taxon>Necator</taxon>
    </lineage>
</organism>
<reference evidence="2" key="1">
    <citation type="journal article" date="2014" name="Nat. Genet.">
        <title>Genome of the human hookworm Necator americanus.</title>
        <authorList>
            <person name="Tang Y.T."/>
            <person name="Gao X."/>
            <person name="Rosa B.A."/>
            <person name="Abubucker S."/>
            <person name="Hallsworth-Pepin K."/>
            <person name="Martin J."/>
            <person name="Tyagi R."/>
            <person name="Heizer E."/>
            <person name="Zhang X."/>
            <person name="Bhonagiri-Palsikar V."/>
            <person name="Minx P."/>
            <person name="Warren W.C."/>
            <person name="Wang Q."/>
            <person name="Zhan B."/>
            <person name="Hotez P.J."/>
            <person name="Sternberg P.W."/>
            <person name="Dougall A."/>
            <person name="Gaze S.T."/>
            <person name="Mulvenna J."/>
            <person name="Sotillo J."/>
            <person name="Ranganathan S."/>
            <person name="Rabelo E.M."/>
            <person name="Wilson R.K."/>
            <person name="Felgner P.L."/>
            <person name="Bethony J."/>
            <person name="Hawdon J.M."/>
            <person name="Gasser R.B."/>
            <person name="Loukas A."/>
            <person name="Mitreva M."/>
        </authorList>
    </citation>
    <scope>NUCLEOTIDE SEQUENCE [LARGE SCALE GENOMIC DNA]</scope>
</reference>
<dbReference type="AlphaFoldDB" id="W2T7I3"/>
<keyword evidence="2" id="KW-1185">Reference proteome</keyword>
<evidence type="ECO:0000313" key="2">
    <source>
        <dbReference type="Proteomes" id="UP000053676"/>
    </source>
</evidence>
<dbReference type="KEGG" id="nai:NECAME_10788"/>
<sequence length="107" mass="12138">MDGKSAALEGFLEEGRWFLKRTTALRTHRQQVLAPNLTSTSLFTLGRNQLKGKFLLPSEENGLHLGNRLEKAPEKSFPATTVSVVRQRLLLLQHLRYLQPTEMSPPQ</sequence>
<accession>W2T7I3</accession>
<proteinExistence type="predicted"/>
<gene>
    <name evidence="1" type="ORF">NECAME_10788</name>
</gene>
<dbReference type="EMBL" id="KI660150">
    <property type="protein sequence ID" value="ETN77808.1"/>
    <property type="molecule type" value="Genomic_DNA"/>
</dbReference>
<evidence type="ECO:0000313" key="1">
    <source>
        <dbReference type="EMBL" id="ETN77808.1"/>
    </source>
</evidence>
<protein>
    <submittedName>
        <fullName evidence="1">Uncharacterized protein</fullName>
    </submittedName>
</protein>